<name>A0A2V3PT54_9BACT</name>
<dbReference type="OrthoDB" id="1030970at2"/>
<protein>
    <submittedName>
        <fullName evidence="1">Uncharacterized protein DUF4906</fullName>
    </submittedName>
</protein>
<sequence length="851" mass="90809">MNITHALIVVYKMLTYNRHSKGASVPCEQLLYYSDRIKILCGKFKVINHLSINKMKVIPYTLFFIFMLASCQQEETLNTGKIVEGKEIKASFTIQYSNFSIPKLRSQTSGEKEINDIEIVVFVSGAYQYTVTGKNLTTSSGNVEFNALLYSTASPVTLFILANGTDILANNPPLEVGDTESEVAVKLKNTFSAAGINGNFPMFASYSLPSGLDALIANNITGINFLRSIARIDVNANAVTSNFRLASVQAFRANNSLQIIPQSRESNSATVPSIPSGSTANINTTVITPTTTEASSLSQLYLPESAAPSEADQVSQATCVVIGGYYNGSSTISYYRMDFDSGISGHPFGQILRNYQYTFNIESVSLVGYPTAEAAATNPSSSGISSSIIVWDSNTTNMVTDGQYYLGISKNPIFLASGIGSTNTSLIDANTTYTMQWASSEGIGTGTPSTSLNNGIFSVEQINGGTSIQVTALTANSLTTDIVQYILLRSNDNNSLSLFITIRQTAFGVIPSSITISASGGEGYALVTSSSPWGSISNQSWFTANASVGDTLKWTATQNTGSTLRTGNLVVNNLNGEQASIPFQQNIPNNTVLNVYSLRSGLAYLGLGSAVNTAESRAQGLKGILTNAANFSLSGKVNCGGFNFTQSTVLPHALNATVLANINILYINLVGGISEISTAGAAASVTWLEEDPKRVMIVAFDLSANTNIMNALGVTNITYYGDVAGTYPMQFNSNTTYFSNTGPFTSYPGSPIKNPFSFRNYDANYAELSIAAYPSITPILKGPHGNCLLGVDYSRRVIYVGDIDIFSSGSGYNATPNNYIQNITGLINSDASRLIGNVWGWATNTALGVTP</sequence>
<dbReference type="InterPro" id="IPR013783">
    <property type="entry name" value="Ig-like_fold"/>
</dbReference>
<evidence type="ECO:0000313" key="2">
    <source>
        <dbReference type="Proteomes" id="UP000247973"/>
    </source>
</evidence>
<gene>
    <name evidence="1" type="ORF">CLV62_10596</name>
</gene>
<dbReference type="EMBL" id="QICL01000005">
    <property type="protein sequence ID" value="PXV66345.1"/>
    <property type="molecule type" value="Genomic_DNA"/>
</dbReference>
<keyword evidence="2" id="KW-1185">Reference proteome</keyword>
<dbReference type="AlphaFoldDB" id="A0A2V3PT54"/>
<organism evidence="1 2">
    <name type="scientific">Dysgonomonas alginatilytica</name>
    <dbReference type="NCBI Taxonomy" id="1605892"/>
    <lineage>
        <taxon>Bacteria</taxon>
        <taxon>Pseudomonadati</taxon>
        <taxon>Bacteroidota</taxon>
        <taxon>Bacteroidia</taxon>
        <taxon>Bacteroidales</taxon>
        <taxon>Dysgonomonadaceae</taxon>
        <taxon>Dysgonomonas</taxon>
    </lineage>
</organism>
<proteinExistence type="predicted"/>
<reference evidence="1 2" key="1">
    <citation type="submission" date="2018-03" db="EMBL/GenBank/DDBJ databases">
        <title>Genomic Encyclopedia of Archaeal and Bacterial Type Strains, Phase II (KMG-II): from individual species to whole genera.</title>
        <authorList>
            <person name="Goeker M."/>
        </authorList>
    </citation>
    <scope>NUCLEOTIDE SEQUENCE [LARGE SCALE GENOMIC DNA]</scope>
    <source>
        <strain evidence="1 2">DSM 100214</strain>
    </source>
</reference>
<dbReference type="Gene3D" id="2.60.40.10">
    <property type="entry name" value="Immunoglobulins"/>
    <property type="match status" value="1"/>
</dbReference>
<comment type="caution">
    <text evidence="1">The sequence shown here is derived from an EMBL/GenBank/DDBJ whole genome shotgun (WGS) entry which is preliminary data.</text>
</comment>
<accession>A0A2V3PT54</accession>
<evidence type="ECO:0000313" key="1">
    <source>
        <dbReference type="EMBL" id="PXV66345.1"/>
    </source>
</evidence>
<dbReference type="RefSeq" id="WP_110310002.1">
    <property type="nucleotide sequence ID" value="NZ_QICL01000005.1"/>
</dbReference>
<dbReference type="Proteomes" id="UP000247973">
    <property type="component" value="Unassembled WGS sequence"/>
</dbReference>